<dbReference type="HOGENOM" id="CLU_3344458_0_0_9"/>
<evidence type="ECO:0000313" key="2">
    <source>
        <dbReference type="Proteomes" id="UP000008550"/>
    </source>
</evidence>
<dbReference type="EMBL" id="CP000930">
    <property type="protein sequence ID" value="ABZ85415.1"/>
    <property type="molecule type" value="Genomic_DNA"/>
</dbReference>
<reference evidence="1 2" key="1">
    <citation type="journal article" date="2008" name="J. Bacteriol.">
        <title>The genome of Heliobacterium modesticaldum, a phototrophic representative of the Firmicutes containing the simplest photosynthetic apparatus.</title>
        <authorList>
            <person name="Sattley W.M."/>
            <person name="Madigan M.T."/>
            <person name="Swingley W.D."/>
            <person name="Cheung P.C."/>
            <person name="Clocksin K.M."/>
            <person name="Conrad A.L."/>
            <person name="Dejesa L.C."/>
            <person name="Honchak B.M."/>
            <person name="Jung D.O."/>
            <person name="Karbach L.E."/>
            <person name="Kurdoglu A."/>
            <person name="Lahiri S."/>
            <person name="Mastrian S.D."/>
            <person name="Page L.E."/>
            <person name="Taylor H.L."/>
            <person name="Wang Z.T."/>
            <person name="Raymond J."/>
            <person name="Chen M."/>
            <person name="Blankenship R.E."/>
            <person name="Touchman J.W."/>
        </authorList>
    </citation>
    <scope>NUCLEOTIDE SEQUENCE [LARGE SCALE GENOMIC DNA]</scope>
    <source>
        <strain evidence="2">ATCC 51547 / Ice1</strain>
    </source>
</reference>
<dbReference type="Proteomes" id="UP000008550">
    <property type="component" value="Chromosome"/>
</dbReference>
<sequence>MQEISMIHDVRKAYNKTSPGKLLGDVSNIKPKDCFIF</sequence>
<protein>
    <submittedName>
        <fullName evidence="1">Uncharacterized protein</fullName>
    </submittedName>
</protein>
<dbReference type="AlphaFoldDB" id="B0TCW4"/>
<keyword evidence="2" id="KW-1185">Reference proteome</keyword>
<organism evidence="1 2">
    <name type="scientific">Heliobacterium modesticaldum (strain ATCC 51547 / Ice1)</name>
    <dbReference type="NCBI Taxonomy" id="498761"/>
    <lineage>
        <taxon>Bacteria</taxon>
        <taxon>Bacillati</taxon>
        <taxon>Bacillota</taxon>
        <taxon>Clostridia</taxon>
        <taxon>Eubacteriales</taxon>
        <taxon>Heliobacteriaceae</taxon>
        <taxon>Heliomicrobium</taxon>
    </lineage>
</organism>
<name>B0TCW4_HELMI</name>
<accession>B0TCW4</accession>
<gene>
    <name evidence="1" type="ORF">HM1_2906</name>
</gene>
<dbReference type="STRING" id="498761.HM1_2906"/>
<dbReference type="KEGG" id="hmo:HM1_2906"/>
<evidence type="ECO:0000313" key="1">
    <source>
        <dbReference type="EMBL" id="ABZ85415.1"/>
    </source>
</evidence>
<proteinExistence type="predicted"/>